<dbReference type="PANTHER" id="PTHR11863">
    <property type="entry name" value="STEROL DESATURASE"/>
    <property type="match status" value="1"/>
</dbReference>
<reference evidence="8 10" key="2">
    <citation type="journal article" date="2018" name="Elife">
        <title>Functional genomics of lipid metabolism in the oleaginous yeast Rhodosporidium toruloides.</title>
        <authorList>
            <person name="Coradetti S.T."/>
            <person name="Pinel D."/>
            <person name="Geiselman G."/>
            <person name="Ito M."/>
            <person name="Mondo S."/>
            <person name="Reilly M.C."/>
            <person name="Cheng Y.F."/>
            <person name="Bauer S."/>
            <person name="Grigoriev I."/>
            <person name="Gladden J.M."/>
            <person name="Simmons B.A."/>
            <person name="Brem R."/>
            <person name="Arkin A.P."/>
            <person name="Skerker J.M."/>
        </authorList>
    </citation>
    <scope>NUCLEOTIDE SEQUENCE [LARGE SCALE GENOMIC DNA]</scope>
    <source>
        <strain evidence="8 10">NBRC 0880</strain>
    </source>
</reference>
<dbReference type="GO" id="GO:0016491">
    <property type="term" value="F:oxidoreductase activity"/>
    <property type="evidence" value="ECO:0007669"/>
    <property type="project" value="InterPro"/>
</dbReference>
<accession>A0A0K3C9D1</accession>
<evidence type="ECO:0000313" key="8">
    <source>
        <dbReference type="EMBL" id="PRQ76458.1"/>
    </source>
</evidence>
<keyword evidence="9" id="KW-1185">Reference proteome</keyword>
<evidence type="ECO:0000313" key="9">
    <source>
        <dbReference type="Proteomes" id="UP000199069"/>
    </source>
</evidence>
<evidence type="ECO:0000256" key="5">
    <source>
        <dbReference type="SAM" id="MobiDB-lite"/>
    </source>
</evidence>
<evidence type="ECO:0000256" key="3">
    <source>
        <dbReference type="ARBA" id="ARBA00022989"/>
    </source>
</evidence>
<sequence length="379" mass="43186">MASLAAFATGISSAPPSLDAKQRRDSSSSMSSEEGETPISYATDPSNPPGTPAPRTTRQKVDRRPPSTFYLKPKSKMTLAERICNLATCPPEMHELKPESLDRGPVPTQSVVKENLYIFSRALAPLAVQQASHSLGFHWPAWLAYPFFVWYTMHFALHWVTRINGYCVKLGTFDEKQIGRDRTPDKSVGQLAFGITAYMVARSGFMFVLKYNRQADVLFDFSWSYPLRLMAWQLALDYAFYCYHRASHEVDALWFIHKQHHTTKHPTAILAILAEGIQECLEVFLIPLFATALIPMSFSEMWVTLIYTLYIEILGHSGVRSHWRHTSLFWLDWFGAGLAVEDHDLHHRFGKSGKNYGKQSRLWDAIFGTKGERIETWGM</sequence>
<proteinExistence type="predicted"/>
<dbReference type="OMA" id="ACHEVPW"/>
<evidence type="ECO:0000256" key="4">
    <source>
        <dbReference type="ARBA" id="ARBA00023136"/>
    </source>
</evidence>
<comment type="subcellular location">
    <subcellularLocation>
        <location evidence="1">Membrane</location>
    </subcellularLocation>
</comment>
<dbReference type="Proteomes" id="UP000199069">
    <property type="component" value="Unassembled WGS sequence"/>
</dbReference>
<dbReference type="InterPro" id="IPR006694">
    <property type="entry name" value="Fatty_acid_hydroxylase"/>
</dbReference>
<protein>
    <recommendedName>
        <fullName evidence="6">Fatty acid hydroxylase domain-containing protein</fullName>
    </recommendedName>
</protein>
<evidence type="ECO:0000259" key="6">
    <source>
        <dbReference type="Pfam" id="PF04116"/>
    </source>
</evidence>
<dbReference type="AlphaFoldDB" id="A0A0K3C9D1"/>
<reference evidence="7 9" key="1">
    <citation type="submission" date="2015-07" db="EMBL/GenBank/DDBJ databases">
        <authorList>
            <person name="Cajimat M.N.B."/>
            <person name="Milazzo M.L."/>
            <person name="Fulhorst C.F."/>
        </authorList>
    </citation>
    <scope>NUCLEOTIDE SEQUENCE [LARGE SCALE GENOMIC DNA]</scope>
    <source>
        <strain evidence="7">Single colony</strain>
    </source>
</reference>
<keyword evidence="2" id="KW-0812">Transmembrane</keyword>
<gene>
    <name evidence="7" type="primary">FGENESH: predicted gene_3.646</name>
    <name evidence="8" type="ORF">AAT19DRAFT_13480</name>
    <name evidence="7" type="ORF">BN2166_0021950</name>
</gene>
<keyword evidence="4" id="KW-0472">Membrane</keyword>
<dbReference type="Proteomes" id="UP000239560">
    <property type="component" value="Unassembled WGS sequence"/>
</dbReference>
<keyword evidence="3" id="KW-1133">Transmembrane helix</keyword>
<dbReference type="GO" id="GO:0016020">
    <property type="term" value="C:membrane"/>
    <property type="evidence" value="ECO:0007669"/>
    <property type="project" value="UniProtKB-SubCell"/>
</dbReference>
<feature type="region of interest" description="Disordered" evidence="5">
    <location>
        <begin position="1"/>
        <end position="69"/>
    </location>
</feature>
<dbReference type="GO" id="GO:0005506">
    <property type="term" value="F:iron ion binding"/>
    <property type="evidence" value="ECO:0007669"/>
    <property type="project" value="InterPro"/>
</dbReference>
<evidence type="ECO:0000256" key="2">
    <source>
        <dbReference type="ARBA" id="ARBA00022692"/>
    </source>
</evidence>
<dbReference type="InterPro" id="IPR050307">
    <property type="entry name" value="Sterol_Desaturase_Related"/>
</dbReference>
<evidence type="ECO:0000256" key="1">
    <source>
        <dbReference type="ARBA" id="ARBA00004370"/>
    </source>
</evidence>
<dbReference type="STRING" id="5286.A0A0K3C9D1"/>
<dbReference type="OrthoDB" id="6354873at2759"/>
<evidence type="ECO:0000313" key="7">
    <source>
        <dbReference type="EMBL" id="CTR06334.1"/>
    </source>
</evidence>
<dbReference type="EMBL" id="CWKI01000003">
    <property type="protein sequence ID" value="CTR06334.1"/>
    <property type="molecule type" value="Genomic_DNA"/>
</dbReference>
<organism evidence="7 9">
    <name type="scientific">Rhodotorula toruloides</name>
    <name type="common">Yeast</name>
    <name type="synonym">Rhodosporidium toruloides</name>
    <dbReference type="NCBI Taxonomy" id="5286"/>
    <lineage>
        <taxon>Eukaryota</taxon>
        <taxon>Fungi</taxon>
        <taxon>Dikarya</taxon>
        <taxon>Basidiomycota</taxon>
        <taxon>Pucciniomycotina</taxon>
        <taxon>Microbotryomycetes</taxon>
        <taxon>Sporidiobolales</taxon>
        <taxon>Sporidiobolaceae</taxon>
        <taxon>Rhodotorula</taxon>
    </lineage>
</organism>
<feature type="domain" description="Fatty acid hydroxylase" evidence="6">
    <location>
        <begin position="232"/>
        <end position="369"/>
    </location>
</feature>
<evidence type="ECO:0000313" key="10">
    <source>
        <dbReference type="Proteomes" id="UP000239560"/>
    </source>
</evidence>
<dbReference type="Pfam" id="PF04116">
    <property type="entry name" value="FA_hydroxylase"/>
    <property type="match status" value="1"/>
</dbReference>
<dbReference type="EMBL" id="LCTV02000003">
    <property type="protein sequence ID" value="PRQ76458.1"/>
    <property type="molecule type" value="Genomic_DNA"/>
</dbReference>
<dbReference type="GO" id="GO:0008610">
    <property type="term" value="P:lipid biosynthetic process"/>
    <property type="evidence" value="ECO:0007669"/>
    <property type="project" value="InterPro"/>
</dbReference>
<name>A0A0K3C9D1_RHOTO</name>